<organism evidence="1 2">
    <name type="scientific">Parvularcula mediterranea</name>
    <dbReference type="NCBI Taxonomy" id="2732508"/>
    <lineage>
        <taxon>Bacteria</taxon>
        <taxon>Pseudomonadati</taxon>
        <taxon>Pseudomonadota</taxon>
        <taxon>Alphaproteobacteria</taxon>
        <taxon>Parvularculales</taxon>
        <taxon>Parvularculaceae</taxon>
        <taxon>Parvularcula</taxon>
    </lineage>
</organism>
<dbReference type="Pfam" id="PF08811">
    <property type="entry name" value="DUF1800"/>
    <property type="match status" value="1"/>
</dbReference>
<gene>
    <name evidence="1" type="ORF">HK107_08975</name>
</gene>
<protein>
    <submittedName>
        <fullName evidence="1">DUF1800 domain-containing protein</fullName>
    </submittedName>
</protein>
<dbReference type="AlphaFoldDB" id="A0A7Y3RM12"/>
<proteinExistence type="predicted"/>
<name>A0A7Y3RM12_9PROT</name>
<keyword evidence="2" id="KW-1185">Reference proteome</keyword>
<dbReference type="EMBL" id="JABFCX010000003">
    <property type="protein sequence ID" value="NNU16450.1"/>
    <property type="molecule type" value="Genomic_DNA"/>
</dbReference>
<dbReference type="Proteomes" id="UP000536835">
    <property type="component" value="Unassembled WGS sequence"/>
</dbReference>
<dbReference type="InterPro" id="IPR014917">
    <property type="entry name" value="DUF1800"/>
</dbReference>
<dbReference type="RefSeq" id="WP_173198911.1">
    <property type="nucleotide sequence ID" value="NZ_JABFCX010000003.1"/>
</dbReference>
<accession>A0A7Y3RM12</accession>
<comment type="caution">
    <text evidence="1">The sequence shown here is derived from an EMBL/GenBank/DDBJ whole genome shotgun (WGS) entry which is preliminary data.</text>
</comment>
<reference evidence="1 2" key="1">
    <citation type="submission" date="2020-05" db="EMBL/GenBank/DDBJ databases">
        <title>Parvularcula mediterraneae sp. nov., isolated from polypropylene straw from shallow seawater of the seashore of Laganas in Zakynthos island, Greece.</title>
        <authorList>
            <person name="Szabo I."/>
            <person name="Al-Omari J."/>
            <person name="Rado J."/>
            <person name="Szerdahelyi G.S."/>
        </authorList>
    </citation>
    <scope>NUCLEOTIDE SEQUENCE [LARGE SCALE GENOMIC DNA]</scope>
    <source>
        <strain evidence="1 2">ZS-1/3</strain>
    </source>
</reference>
<evidence type="ECO:0000313" key="1">
    <source>
        <dbReference type="EMBL" id="NNU16450.1"/>
    </source>
</evidence>
<sequence>MTSRDAFIAAHRFGLGPKSGELERIAPDPKGWLSAQVGKTGVPGDVEASMPSEKITRTLAGAASPDRQKTRRILREQAQSEVNAMLAHRIGSENPFAERMVLFWINHFNVSASRGLTTALQPSYEREAIRPHVSGRFADLLYAVLTHPAMIEYLDNNNSLGPNSPVGQRRPVKINENLARETLELYSLGVNGGYTQQDIIELAKILTGWSFPGPNVFRAEKTFRKRFPNMEFEKREGHAAFYRLIHEPGPKTVLGKTYRGEPGSELRAVVEDLAAHPSTARFLSTKLARHFVSDTPSENVIAKLSSVYLQSGGDLKVLQAALIELPEAWEEPLPKAKSPYEFLVAGMRAMGPGEINHKHISQGLMQMGQQLHKAPSPQGWPDTEDVWFAPARLLRRVEVAQLLAKRYGRDRNPDLFLEQTIGPVAGDEIRRVVRGAPSGADAIAFILASREFQRR</sequence>
<evidence type="ECO:0000313" key="2">
    <source>
        <dbReference type="Proteomes" id="UP000536835"/>
    </source>
</evidence>